<proteinExistence type="predicted"/>
<keyword evidence="1" id="KW-1185">Reference proteome</keyword>
<dbReference type="Proteomes" id="UP000887565">
    <property type="component" value="Unplaced"/>
</dbReference>
<accession>A0A915JDA2</accession>
<sequence>MLLAALLAWPCSATEYAYVNDLLIHHTQNFDPATRSTFYNCMWYRADGDPRAHLTDWMNRIPERELSFSSEPSTYICNQLALCPIIFDEDFQMETAIKQIDINKSGYTANPHSRFHFYSCLLNIIDFQNRFWFPVPMYTYLLPTMASVHTLTAEELLGHPTFAIEVEPVDKELLDRPIFDLNIAKLQLSTDVLALCTPTATADFTATTTQTTHFLKLTLHDISTLAPVPMEKSTLVQPIPMDAKTNTTMEQTLTDILEETTADQSIAMDVAPQEPAAMAVPLVPEVDPRIYLATPTILLGPPIIATVAAARYSAPVRFLQHLISDPQWQAMAAALTAYHFPSLLPGMLFPENH</sequence>
<dbReference type="AlphaFoldDB" id="A0A915JDA2"/>
<dbReference type="WBParaSite" id="nRc.2.0.1.t24454-RA">
    <property type="protein sequence ID" value="nRc.2.0.1.t24454-RA"/>
    <property type="gene ID" value="nRc.2.0.1.g24454"/>
</dbReference>
<organism evidence="1 2">
    <name type="scientific">Romanomermis culicivorax</name>
    <name type="common">Nematode worm</name>
    <dbReference type="NCBI Taxonomy" id="13658"/>
    <lineage>
        <taxon>Eukaryota</taxon>
        <taxon>Metazoa</taxon>
        <taxon>Ecdysozoa</taxon>
        <taxon>Nematoda</taxon>
        <taxon>Enoplea</taxon>
        <taxon>Dorylaimia</taxon>
        <taxon>Mermithida</taxon>
        <taxon>Mermithoidea</taxon>
        <taxon>Mermithidae</taxon>
        <taxon>Romanomermis</taxon>
    </lineage>
</organism>
<reference evidence="2" key="1">
    <citation type="submission" date="2022-11" db="UniProtKB">
        <authorList>
            <consortium name="WormBaseParasite"/>
        </authorList>
    </citation>
    <scope>IDENTIFICATION</scope>
</reference>
<evidence type="ECO:0000313" key="2">
    <source>
        <dbReference type="WBParaSite" id="nRc.2.0.1.t24454-RA"/>
    </source>
</evidence>
<evidence type="ECO:0000313" key="1">
    <source>
        <dbReference type="Proteomes" id="UP000887565"/>
    </source>
</evidence>
<name>A0A915JDA2_ROMCU</name>
<protein>
    <submittedName>
        <fullName evidence="2">Uncharacterized protein</fullName>
    </submittedName>
</protein>